<evidence type="ECO:0000313" key="2">
    <source>
        <dbReference type="Proteomes" id="UP000821865"/>
    </source>
</evidence>
<name>A0ACB8CLG4_DERSI</name>
<dbReference type="Proteomes" id="UP000821865">
    <property type="component" value="Chromosome 6"/>
</dbReference>
<organism evidence="1 2">
    <name type="scientific">Dermacentor silvarum</name>
    <name type="common">Tick</name>
    <dbReference type="NCBI Taxonomy" id="543639"/>
    <lineage>
        <taxon>Eukaryota</taxon>
        <taxon>Metazoa</taxon>
        <taxon>Ecdysozoa</taxon>
        <taxon>Arthropoda</taxon>
        <taxon>Chelicerata</taxon>
        <taxon>Arachnida</taxon>
        <taxon>Acari</taxon>
        <taxon>Parasitiformes</taxon>
        <taxon>Ixodida</taxon>
        <taxon>Ixodoidea</taxon>
        <taxon>Ixodidae</taxon>
        <taxon>Rhipicephalinae</taxon>
        <taxon>Dermacentor</taxon>
    </lineage>
</organism>
<comment type="caution">
    <text evidence="1">The sequence shown here is derived from an EMBL/GenBank/DDBJ whole genome shotgun (WGS) entry which is preliminary data.</text>
</comment>
<reference evidence="1" key="1">
    <citation type="submission" date="2020-05" db="EMBL/GenBank/DDBJ databases">
        <title>Large-scale comparative analyses of tick genomes elucidate their genetic diversity and vector capacities.</title>
        <authorList>
            <person name="Jia N."/>
            <person name="Wang J."/>
            <person name="Shi W."/>
            <person name="Du L."/>
            <person name="Sun Y."/>
            <person name="Zhan W."/>
            <person name="Jiang J."/>
            <person name="Wang Q."/>
            <person name="Zhang B."/>
            <person name="Ji P."/>
            <person name="Sakyi L.B."/>
            <person name="Cui X."/>
            <person name="Yuan T."/>
            <person name="Jiang B."/>
            <person name="Yang W."/>
            <person name="Lam T.T.-Y."/>
            <person name="Chang Q."/>
            <person name="Ding S."/>
            <person name="Wang X."/>
            <person name="Zhu J."/>
            <person name="Ruan X."/>
            <person name="Zhao L."/>
            <person name="Wei J."/>
            <person name="Que T."/>
            <person name="Du C."/>
            <person name="Cheng J."/>
            <person name="Dai P."/>
            <person name="Han X."/>
            <person name="Huang E."/>
            <person name="Gao Y."/>
            <person name="Liu J."/>
            <person name="Shao H."/>
            <person name="Ye R."/>
            <person name="Li L."/>
            <person name="Wei W."/>
            <person name="Wang X."/>
            <person name="Wang C."/>
            <person name="Yang T."/>
            <person name="Huo Q."/>
            <person name="Li W."/>
            <person name="Guo W."/>
            <person name="Chen H."/>
            <person name="Zhou L."/>
            <person name="Ni X."/>
            <person name="Tian J."/>
            <person name="Zhou Y."/>
            <person name="Sheng Y."/>
            <person name="Liu T."/>
            <person name="Pan Y."/>
            <person name="Xia L."/>
            <person name="Li J."/>
            <person name="Zhao F."/>
            <person name="Cao W."/>
        </authorList>
    </citation>
    <scope>NUCLEOTIDE SEQUENCE</scope>
    <source>
        <strain evidence="1">Dsil-2018</strain>
    </source>
</reference>
<evidence type="ECO:0000313" key="1">
    <source>
        <dbReference type="EMBL" id="KAH7945757.1"/>
    </source>
</evidence>
<protein>
    <submittedName>
        <fullName evidence="1">Uncharacterized protein</fullName>
    </submittedName>
</protein>
<keyword evidence="2" id="KW-1185">Reference proteome</keyword>
<proteinExistence type="predicted"/>
<sequence length="763" mass="84307">MATTRKAPCDNLDVASTPLAKKWAGEGEAALDSYNSSSNASVYVPVFEKATLEQLMYYDRPCSAGRSGQRCWLSVEMCPWNRVLHDLGFELVEHKPGKVSLQSMPYAKAYKKHCSVYFNQSSCLLTRLLERHCCIDVCKLFSRKLPSNADCADNPNEKSYPIRLAAPLRDGPIFNIRSLKLVLSKTPEETPDEAPKHHVHVFEGLHAVAGLEELVIDCPEINFKFSLELEALLRRNASTLKTVKILIATLPRNVYRALQFLINCESLTFYPCLKIGSRIPTTDSVAQLLCKTNTLKKVSVCSVVNDEQLTTLAEAINACKSLTKVTMHITDMSCSPKALFTALGSNTTLKKLQLKEGIIDETSGQALAFALENNTCLRTLEFEDSIFCASGMTHLAGALMINTTLKELHMTVKLPMALVQQLCEALAVNKTLKKLTFGSFDSSMQERVFLAKCLAQDNYYGRVQLPWSEPDIPGLTAVVVCPELCPEELSLPAISHISAVNLRPLLQAISISKRIHTFKTCLEGDAGAKGAAVCEMLKATHYITTVELGVEHDEGGQFHDLMHALVANRSITVATITVHAISRLETAEDLSYFLSHNTTVSALAFYSDSSFSTEFVKELSKGMWRNSSIVEFVIAPKLRCTDESFTTFEAVRRNKGALNRAVDFILQHKADRLCAEGFEMFAGKPCQLDYVAKLSGKTEAEAVAAVISALHFLRDYYLVITGVVQNSVTCHPAKHTQLDSLNSDCWRAIARYLSVDDVLCPVS</sequence>
<accession>A0ACB8CLG4</accession>
<dbReference type="EMBL" id="CM023475">
    <property type="protein sequence ID" value="KAH7945757.1"/>
    <property type="molecule type" value="Genomic_DNA"/>
</dbReference>
<gene>
    <name evidence="1" type="ORF">HPB49_015234</name>
</gene>